<evidence type="ECO:0000313" key="2">
    <source>
        <dbReference type="Proteomes" id="UP001222027"/>
    </source>
</evidence>
<keyword evidence="2" id="KW-1185">Reference proteome</keyword>
<reference evidence="1 2" key="1">
    <citation type="submission" date="2022-12" db="EMBL/GenBank/DDBJ databases">
        <title>Chromosome-scale assembly of the Ensete ventricosum genome.</title>
        <authorList>
            <person name="Dussert Y."/>
            <person name="Stocks J."/>
            <person name="Wendawek A."/>
            <person name="Woldeyes F."/>
            <person name="Nichols R.A."/>
            <person name="Borrell J.S."/>
        </authorList>
    </citation>
    <scope>NUCLEOTIDE SEQUENCE [LARGE SCALE GENOMIC DNA]</scope>
    <source>
        <strain evidence="2">cv. Maze</strain>
        <tissue evidence="1">Seeds</tissue>
    </source>
</reference>
<comment type="caution">
    <text evidence="1">The sequence shown here is derived from an EMBL/GenBank/DDBJ whole genome shotgun (WGS) entry which is preliminary data.</text>
</comment>
<proteinExistence type="predicted"/>
<name>A0AAV8QI49_ENSVE</name>
<accession>A0AAV8QI49</accession>
<gene>
    <name evidence="1" type="ORF">OPV22_023491</name>
</gene>
<sequence length="95" mass="10105">MAAGSSWSPALITRIRGPTNCQQESKACTYHRISSFAVQPISGFPLPVSVVGGSCKRSEFTTFSAAAVRVLYAFSLSSSSLGKQKLEFLSVVTVN</sequence>
<organism evidence="1 2">
    <name type="scientific">Ensete ventricosum</name>
    <name type="common">Abyssinian banana</name>
    <name type="synonym">Musa ensete</name>
    <dbReference type="NCBI Taxonomy" id="4639"/>
    <lineage>
        <taxon>Eukaryota</taxon>
        <taxon>Viridiplantae</taxon>
        <taxon>Streptophyta</taxon>
        <taxon>Embryophyta</taxon>
        <taxon>Tracheophyta</taxon>
        <taxon>Spermatophyta</taxon>
        <taxon>Magnoliopsida</taxon>
        <taxon>Liliopsida</taxon>
        <taxon>Zingiberales</taxon>
        <taxon>Musaceae</taxon>
        <taxon>Ensete</taxon>
    </lineage>
</organism>
<dbReference type="Proteomes" id="UP001222027">
    <property type="component" value="Unassembled WGS sequence"/>
</dbReference>
<protein>
    <submittedName>
        <fullName evidence="1">Uncharacterized protein</fullName>
    </submittedName>
</protein>
<evidence type="ECO:0000313" key="1">
    <source>
        <dbReference type="EMBL" id="KAJ8479764.1"/>
    </source>
</evidence>
<dbReference type="EMBL" id="JAQQAF010000006">
    <property type="protein sequence ID" value="KAJ8479764.1"/>
    <property type="molecule type" value="Genomic_DNA"/>
</dbReference>
<dbReference type="AlphaFoldDB" id="A0AAV8QI49"/>